<accession>A0A4R1BD30</accession>
<dbReference type="Proteomes" id="UP000295443">
    <property type="component" value="Unassembled WGS sequence"/>
</dbReference>
<evidence type="ECO:0000313" key="2">
    <source>
        <dbReference type="Proteomes" id="UP000295443"/>
    </source>
</evidence>
<evidence type="ECO:0000313" key="1">
    <source>
        <dbReference type="EMBL" id="TCJ14971.1"/>
    </source>
</evidence>
<dbReference type="RefSeq" id="WP_131446696.1">
    <property type="nucleotide sequence ID" value="NZ_SJZB01000032.1"/>
</dbReference>
<dbReference type="AlphaFoldDB" id="A0A4R1BD30"/>
<gene>
    <name evidence="1" type="ORF">EZJ19_08820</name>
</gene>
<keyword evidence="2" id="KW-1185">Reference proteome</keyword>
<reference evidence="1 2" key="1">
    <citation type="submission" date="2019-03" db="EMBL/GenBank/DDBJ databases">
        <title>Genome sequence of Thiobacillaceae bacterium LSR1, a sulfur-oxidizing bacterium isolated from freshwater sediment.</title>
        <authorList>
            <person name="Li S."/>
        </authorList>
    </citation>
    <scope>NUCLEOTIDE SEQUENCE [LARGE SCALE GENOMIC DNA]</scope>
    <source>
        <strain evidence="1 2">LSR1</strain>
    </source>
</reference>
<protein>
    <recommendedName>
        <fullName evidence="3">DUF1127 domain-containing protein</fullName>
    </recommendedName>
</protein>
<sequence>MTAHRPTPPRRPAGRAGDAGLLARAWLGLAAFCARRRAEAELRAMDARELGDLALDRGGIGYAARHGRTPR</sequence>
<proteinExistence type="predicted"/>
<evidence type="ECO:0008006" key="3">
    <source>
        <dbReference type="Google" id="ProtNLM"/>
    </source>
</evidence>
<name>A0A4R1BD30_9PROT</name>
<comment type="caution">
    <text evidence="1">The sequence shown here is derived from an EMBL/GenBank/DDBJ whole genome shotgun (WGS) entry which is preliminary data.</text>
</comment>
<dbReference type="EMBL" id="SJZB01000032">
    <property type="protein sequence ID" value="TCJ14971.1"/>
    <property type="molecule type" value="Genomic_DNA"/>
</dbReference>
<organism evidence="1 2">
    <name type="scientific">Parasulfuritortus cantonensis</name>
    <dbReference type="NCBI Taxonomy" id="2528202"/>
    <lineage>
        <taxon>Bacteria</taxon>
        <taxon>Pseudomonadati</taxon>
        <taxon>Pseudomonadota</taxon>
        <taxon>Betaproteobacteria</taxon>
        <taxon>Nitrosomonadales</taxon>
        <taxon>Thiobacillaceae</taxon>
        <taxon>Parasulfuritortus</taxon>
    </lineage>
</organism>